<dbReference type="Proteomes" id="UP001283361">
    <property type="component" value="Unassembled WGS sequence"/>
</dbReference>
<accession>A0AAE1DH66</accession>
<dbReference type="AlphaFoldDB" id="A0AAE1DH66"/>
<name>A0AAE1DH66_9GAST</name>
<reference evidence="1" key="1">
    <citation type="journal article" date="2023" name="G3 (Bethesda)">
        <title>A reference genome for the long-term kleptoplast-retaining sea slug Elysia crispata morphotype clarki.</title>
        <authorList>
            <person name="Eastman K.E."/>
            <person name="Pendleton A.L."/>
            <person name="Shaikh M.A."/>
            <person name="Suttiyut T."/>
            <person name="Ogas R."/>
            <person name="Tomko P."/>
            <person name="Gavelis G."/>
            <person name="Widhalm J.R."/>
            <person name="Wisecaver J.H."/>
        </authorList>
    </citation>
    <scope>NUCLEOTIDE SEQUENCE</scope>
    <source>
        <strain evidence="1">ECLA1</strain>
    </source>
</reference>
<evidence type="ECO:0000313" key="1">
    <source>
        <dbReference type="EMBL" id="KAK3770431.1"/>
    </source>
</evidence>
<protein>
    <submittedName>
        <fullName evidence="1">Uncharacterized protein</fullName>
    </submittedName>
</protein>
<keyword evidence="2" id="KW-1185">Reference proteome</keyword>
<gene>
    <name evidence="1" type="ORF">RRG08_012173</name>
</gene>
<proteinExistence type="predicted"/>
<sequence length="92" mass="10724">MRERHLVYYLAFVTFSAVESSPGRPNEPSRRTPSRNPLYVLETKKRLGRNRIWGLDGRVNKAICLCINTSDHLMMKGSQQEESQFLLRRCVN</sequence>
<comment type="caution">
    <text evidence="1">The sequence shown here is derived from an EMBL/GenBank/DDBJ whole genome shotgun (WGS) entry which is preliminary data.</text>
</comment>
<evidence type="ECO:0000313" key="2">
    <source>
        <dbReference type="Proteomes" id="UP001283361"/>
    </source>
</evidence>
<organism evidence="1 2">
    <name type="scientific">Elysia crispata</name>
    <name type="common">lettuce slug</name>
    <dbReference type="NCBI Taxonomy" id="231223"/>
    <lineage>
        <taxon>Eukaryota</taxon>
        <taxon>Metazoa</taxon>
        <taxon>Spiralia</taxon>
        <taxon>Lophotrochozoa</taxon>
        <taxon>Mollusca</taxon>
        <taxon>Gastropoda</taxon>
        <taxon>Heterobranchia</taxon>
        <taxon>Euthyneura</taxon>
        <taxon>Panpulmonata</taxon>
        <taxon>Sacoglossa</taxon>
        <taxon>Placobranchoidea</taxon>
        <taxon>Plakobranchidae</taxon>
        <taxon>Elysia</taxon>
    </lineage>
</organism>
<dbReference type="EMBL" id="JAWDGP010003844">
    <property type="protein sequence ID" value="KAK3770431.1"/>
    <property type="molecule type" value="Genomic_DNA"/>
</dbReference>